<keyword evidence="2" id="KW-1185">Reference proteome</keyword>
<dbReference type="EMBL" id="CM055737">
    <property type="protein sequence ID" value="KAJ8005543.1"/>
    <property type="molecule type" value="Genomic_DNA"/>
</dbReference>
<gene>
    <name evidence="1" type="ORF">DPEC_G00119040</name>
</gene>
<reference evidence="1" key="1">
    <citation type="submission" date="2021-05" db="EMBL/GenBank/DDBJ databases">
        <authorList>
            <person name="Pan Q."/>
            <person name="Jouanno E."/>
            <person name="Zahm M."/>
            <person name="Klopp C."/>
            <person name="Cabau C."/>
            <person name="Louis A."/>
            <person name="Berthelot C."/>
            <person name="Parey E."/>
            <person name="Roest Crollius H."/>
            <person name="Montfort J."/>
            <person name="Robinson-Rechavi M."/>
            <person name="Bouchez O."/>
            <person name="Lampietro C."/>
            <person name="Lopez Roques C."/>
            <person name="Donnadieu C."/>
            <person name="Postlethwait J."/>
            <person name="Bobe J."/>
            <person name="Dillon D."/>
            <person name="Chandos A."/>
            <person name="von Hippel F."/>
            <person name="Guiguen Y."/>
        </authorList>
    </citation>
    <scope>NUCLEOTIDE SEQUENCE</scope>
    <source>
        <strain evidence="1">YG-Jan2019</strain>
    </source>
</reference>
<organism evidence="1 2">
    <name type="scientific">Dallia pectoralis</name>
    <name type="common">Alaska blackfish</name>
    <dbReference type="NCBI Taxonomy" id="75939"/>
    <lineage>
        <taxon>Eukaryota</taxon>
        <taxon>Metazoa</taxon>
        <taxon>Chordata</taxon>
        <taxon>Craniata</taxon>
        <taxon>Vertebrata</taxon>
        <taxon>Euteleostomi</taxon>
        <taxon>Actinopterygii</taxon>
        <taxon>Neopterygii</taxon>
        <taxon>Teleostei</taxon>
        <taxon>Protacanthopterygii</taxon>
        <taxon>Esociformes</taxon>
        <taxon>Umbridae</taxon>
        <taxon>Dallia</taxon>
    </lineage>
</organism>
<evidence type="ECO:0000313" key="1">
    <source>
        <dbReference type="EMBL" id="KAJ8005543.1"/>
    </source>
</evidence>
<accession>A0ACC2GQ18</accession>
<protein>
    <submittedName>
        <fullName evidence="1">Uncharacterized protein</fullName>
    </submittedName>
</protein>
<dbReference type="Proteomes" id="UP001157502">
    <property type="component" value="Chromosome 10"/>
</dbReference>
<comment type="caution">
    <text evidence="1">The sequence shown here is derived from an EMBL/GenBank/DDBJ whole genome shotgun (WGS) entry which is preliminary data.</text>
</comment>
<name>A0ACC2GQ18_DALPE</name>
<evidence type="ECO:0000313" key="2">
    <source>
        <dbReference type="Proteomes" id="UP001157502"/>
    </source>
</evidence>
<sequence>MVSLTQPGEAVDRTCKRRKRNSGSSSSSRENVPPHVDQSEACTPVQRPQTERVRKQNMSKLSDSGFEEDFITPTLVTSAVQAVPSPKPVINAQFPESSNRLVSNWYQQYGETGYQIQKLKETHFHPVNCLDRQPQVTAESRCKLVSWLIPVHRHLRLSFECCCLAVNIMDRFLTSTPVAADCFQLLGITSLLLASKQVEVFSPRVSQLLSMCCDAFSREQLCNLECIILLRLNFRLDAPTIAFFLDFYTNHSLACRFVCRDEVSNINHSLAEDQDLEGVRRRLRDSGLARRVCELTLADYAFNKYTPSITARCALDLANQLLRTDWSLKKPANHLLRINPQVSKEERMNQSMTAELYTCYISWDAAFPWRPQIGLIGPEPLDGGTELYKPGEFSLYRRTLTGISRRMQRNRTVCGTSCSNAMLHDQVQVQRHIPGRKGRPRLPRSSSPVAVYVNRIPCIVEEAFATIAWDDLEDCASLIRRESDSLGSQVNDSDDDEQDFGEYALDFSADSPATLENSLSPASLLAFQGCFIPPLTPQQEQSVEDQGQHGCPPPGHGQHPAQDRTLWRDLAQHHTRALGHTLETNRQLHLTVNGRQEEIQVLQQRNLHLRELADRAKHLASVLDQMTTVMEPPPALGQPQTLSPDKPAMSSSPCKRQRLDIDDTCDDTAPPGCVEDILRDVSERCNAALHHCAAQPPSPQARDPERTLMFGAFQGLQTSRTTGASLADMKDIEAGVSRGDSSFRTSIREHCTIRTQAFSHGHAFTSRTTQGGYRFRWVPSQS</sequence>
<proteinExistence type="predicted"/>